<gene>
    <name evidence="2" type="ORF">METH_14930</name>
</gene>
<protein>
    <submittedName>
        <fullName evidence="2">Alkylhydroperoxidase</fullName>
    </submittedName>
</protein>
<dbReference type="Pfam" id="PF02627">
    <property type="entry name" value="CMD"/>
    <property type="match status" value="1"/>
</dbReference>
<proteinExistence type="predicted"/>
<dbReference type="InterPro" id="IPR004675">
    <property type="entry name" value="AhpD_core"/>
</dbReference>
<keyword evidence="2" id="KW-0575">Peroxidase</keyword>
<dbReference type="OrthoDB" id="9801997at2"/>
<accession>V9VVV8</accession>
<dbReference type="KEGG" id="lmd:METH_14930"/>
<feature type="domain" description="Carboxymuconolactone decarboxylase-like" evidence="1">
    <location>
        <begin position="12"/>
        <end position="94"/>
    </location>
</feature>
<dbReference type="STRING" id="999552.METH_14930"/>
<evidence type="ECO:0000313" key="3">
    <source>
        <dbReference type="Proteomes" id="UP000018780"/>
    </source>
</evidence>
<reference evidence="2 3" key="1">
    <citation type="submission" date="2013-09" db="EMBL/GenBank/DDBJ databases">
        <authorList>
            <consortium name="DOE Joint Genome Institute"/>
            <person name="Klenk H.-P."/>
            <person name="Huntemann M."/>
            <person name="Han J."/>
            <person name="Chen A."/>
            <person name="Kyrpides N."/>
            <person name="Mavromatis K."/>
            <person name="Markowitz V."/>
            <person name="Palaniappan K."/>
            <person name="Ivanova N."/>
            <person name="Schaumberg A."/>
            <person name="Pati A."/>
            <person name="Liolios K."/>
            <person name="Nordberg H.P."/>
            <person name="Cantor M.N."/>
            <person name="Hua S.X."/>
            <person name="Woyke T."/>
        </authorList>
    </citation>
    <scope>NUCLEOTIDE SEQUENCE [LARGE SCALE GENOMIC DNA]</scope>
    <source>
        <strain evidence="2 3">DSM 14336</strain>
    </source>
</reference>
<dbReference type="GO" id="GO:0051920">
    <property type="term" value="F:peroxiredoxin activity"/>
    <property type="evidence" value="ECO:0007669"/>
    <property type="project" value="InterPro"/>
</dbReference>
<dbReference type="PATRIC" id="fig|999552.6.peg.2988"/>
<dbReference type="HOGENOM" id="CLU_082760_6_2_5"/>
<dbReference type="EMBL" id="CP006773">
    <property type="protein sequence ID" value="AHD01804.1"/>
    <property type="molecule type" value="Genomic_DNA"/>
</dbReference>
<dbReference type="Proteomes" id="UP000018780">
    <property type="component" value="Chromosome"/>
</dbReference>
<name>V9VVV8_9RHOB</name>
<dbReference type="NCBIfam" id="TIGR00778">
    <property type="entry name" value="ahpD_dom"/>
    <property type="match status" value="1"/>
</dbReference>
<dbReference type="PANTHER" id="PTHR34846">
    <property type="entry name" value="4-CARBOXYMUCONOLACTONE DECARBOXYLASE FAMILY PROTEIN (AFU_ORTHOLOGUE AFUA_6G11590)"/>
    <property type="match status" value="1"/>
</dbReference>
<dbReference type="AlphaFoldDB" id="V9VVV8"/>
<keyword evidence="3" id="KW-1185">Reference proteome</keyword>
<evidence type="ECO:0000259" key="1">
    <source>
        <dbReference type="Pfam" id="PF02627"/>
    </source>
</evidence>
<dbReference type="PANTHER" id="PTHR34846:SF10">
    <property type="entry name" value="CYTOPLASMIC PROTEIN"/>
    <property type="match status" value="1"/>
</dbReference>
<dbReference type="RefSeq" id="WP_024091185.1">
    <property type="nucleotide sequence ID" value="NC_023135.1"/>
</dbReference>
<keyword evidence="2" id="KW-0560">Oxidoreductase</keyword>
<dbReference type="Gene3D" id="1.20.1290.10">
    <property type="entry name" value="AhpD-like"/>
    <property type="match status" value="1"/>
</dbReference>
<dbReference type="SUPFAM" id="SSF69118">
    <property type="entry name" value="AhpD-like"/>
    <property type="match status" value="1"/>
</dbReference>
<organism evidence="2 3">
    <name type="scientific">Leisingera methylohalidivorans DSM 14336</name>
    <dbReference type="NCBI Taxonomy" id="999552"/>
    <lineage>
        <taxon>Bacteria</taxon>
        <taxon>Pseudomonadati</taxon>
        <taxon>Pseudomonadota</taxon>
        <taxon>Alphaproteobacteria</taxon>
        <taxon>Rhodobacterales</taxon>
        <taxon>Roseobacteraceae</taxon>
        <taxon>Leisingera</taxon>
    </lineage>
</organism>
<dbReference type="InterPro" id="IPR029032">
    <property type="entry name" value="AhpD-like"/>
</dbReference>
<evidence type="ECO:0000313" key="2">
    <source>
        <dbReference type="EMBL" id="AHD01804.1"/>
    </source>
</evidence>
<dbReference type="InterPro" id="IPR003779">
    <property type="entry name" value="CMD-like"/>
</dbReference>
<sequence>MTQRLDYFATAPDLFQPMLALEATLKDSGLEHSLIELVKLRASQINGCAYCIHMHSHDMRANGESEDRMHLLNAWRESSLYSAREQAALAWTEALTKIEATAAPDADFDRIAQQFSPREQAALTLVISTINAWNRIAIGFRTPHPAPQEASAA</sequence>